<dbReference type="Gene3D" id="1.10.132.20">
    <property type="entry name" value="Ribosome-recycling factor"/>
    <property type="match status" value="1"/>
</dbReference>
<dbReference type="FunFam" id="3.30.1360.40:FF:000001">
    <property type="entry name" value="Ribosome-recycling factor"/>
    <property type="match status" value="1"/>
</dbReference>
<dbReference type="CDD" id="cd00520">
    <property type="entry name" value="RRF"/>
    <property type="match status" value="1"/>
</dbReference>
<evidence type="ECO:0000256" key="5">
    <source>
        <dbReference type="HAMAP-Rule" id="MF_00040"/>
    </source>
</evidence>
<dbReference type="HAMAP" id="MF_00040">
    <property type="entry name" value="RRF"/>
    <property type="match status" value="1"/>
</dbReference>
<comment type="subcellular location">
    <subcellularLocation>
        <location evidence="1 5">Cytoplasm</location>
    </subcellularLocation>
</comment>
<dbReference type="Gene3D" id="3.30.1360.40">
    <property type="match status" value="1"/>
</dbReference>
<dbReference type="PANTHER" id="PTHR20982">
    <property type="entry name" value="RIBOSOME RECYCLING FACTOR"/>
    <property type="match status" value="1"/>
</dbReference>
<reference evidence="8 9" key="1">
    <citation type="submission" date="2017-04" db="EMBL/GenBank/DDBJ databases">
        <authorList>
            <person name="Afonso C.L."/>
            <person name="Miller P.J."/>
            <person name="Scott M.A."/>
            <person name="Spackman E."/>
            <person name="Goraichik I."/>
            <person name="Dimitrov K.M."/>
            <person name="Suarez D.L."/>
            <person name="Swayne D.E."/>
        </authorList>
    </citation>
    <scope>NUCLEOTIDE SEQUENCE [LARGE SCALE GENOMIC DNA]</scope>
    <source>
        <strain evidence="8 9">DSM 11270</strain>
    </source>
</reference>
<feature type="coiled-coil region" evidence="6">
    <location>
        <begin position="114"/>
        <end position="166"/>
    </location>
</feature>
<dbReference type="InterPro" id="IPR023584">
    <property type="entry name" value="Ribosome_recyc_fac_dom"/>
</dbReference>
<dbReference type="GO" id="GO:0043023">
    <property type="term" value="F:ribosomal large subunit binding"/>
    <property type="evidence" value="ECO:0007669"/>
    <property type="project" value="TreeGrafter"/>
</dbReference>
<dbReference type="Proteomes" id="UP000192731">
    <property type="component" value="Unassembled WGS sequence"/>
</dbReference>
<dbReference type="PANTHER" id="PTHR20982:SF3">
    <property type="entry name" value="MITOCHONDRIAL RIBOSOME RECYCLING FACTOR PSEUDO 1"/>
    <property type="match status" value="1"/>
</dbReference>
<dbReference type="FunFam" id="1.10.132.20:FF:000001">
    <property type="entry name" value="Ribosome-recycling factor"/>
    <property type="match status" value="1"/>
</dbReference>
<evidence type="ECO:0000256" key="2">
    <source>
        <dbReference type="ARBA" id="ARBA00005912"/>
    </source>
</evidence>
<dbReference type="Pfam" id="PF01765">
    <property type="entry name" value="RRF"/>
    <property type="match status" value="1"/>
</dbReference>
<name>A0A1W1VKZ6_DESTI</name>
<sequence>MINELIKDAEQRMVKTNDVLKKDYASLRAGRATPSLLDNVQVEYYGSMTPLNQVANIQTPEARLLIIQPWDKTIIADIEKAIMKSELGLTPNNDGIVIRLPIPQLTQERRLEIVKQVKKKAEEAKVGIRNIRRDVNDQIKALEKDKEVSEDEAKKSQDNVQKITDKFIKDIDEIASIKEKEIVEL</sequence>
<keyword evidence="6" id="KW-0175">Coiled coil</keyword>
<evidence type="ECO:0000313" key="9">
    <source>
        <dbReference type="Proteomes" id="UP000192731"/>
    </source>
</evidence>
<gene>
    <name evidence="5" type="primary">frr</name>
    <name evidence="8" type="ORF">SAMN00017405_0130</name>
</gene>
<keyword evidence="3 5" id="KW-0963">Cytoplasm</keyword>
<evidence type="ECO:0000259" key="7">
    <source>
        <dbReference type="Pfam" id="PF01765"/>
    </source>
</evidence>
<dbReference type="InterPro" id="IPR036191">
    <property type="entry name" value="RRF_sf"/>
</dbReference>
<dbReference type="GO" id="GO:0006415">
    <property type="term" value="P:translational termination"/>
    <property type="evidence" value="ECO:0007669"/>
    <property type="project" value="UniProtKB-UniRule"/>
</dbReference>
<proteinExistence type="inferred from homology"/>
<dbReference type="AlphaFoldDB" id="A0A1W1VKZ6"/>
<keyword evidence="4 5" id="KW-0648">Protein biosynthesis</keyword>
<dbReference type="InterPro" id="IPR002661">
    <property type="entry name" value="Ribosome_recyc_fac"/>
</dbReference>
<keyword evidence="9" id="KW-1185">Reference proteome</keyword>
<protein>
    <recommendedName>
        <fullName evidence="5">Ribosome-recycling factor</fullName>
        <shortName evidence="5">RRF</shortName>
    </recommendedName>
    <alternativeName>
        <fullName evidence="5">Ribosome-releasing factor</fullName>
    </alternativeName>
</protein>
<dbReference type="RefSeq" id="WP_084053955.1">
    <property type="nucleotide sequence ID" value="NZ_FWWT01000022.1"/>
</dbReference>
<evidence type="ECO:0000256" key="1">
    <source>
        <dbReference type="ARBA" id="ARBA00004496"/>
    </source>
</evidence>
<evidence type="ECO:0000313" key="8">
    <source>
        <dbReference type="EMBL" id="SMB93998.1"/>
    </source>
</evidence>
<dbReference type="OrthoDB" id="9804006at2"/>
<dbReference type="GO" id="GO:0005737">
    <property type="term" value="C:cytoplasm"/>
    <property type="evidence" value="ECO:0007669"/>
    <property type="project" value="UniProtKB-SubCell"/>
</dbReference>
<feature type="domain" description="Ribosome recycling factor" evidence="7">
    <location>
        <begin position="20"/>
        <end position="182"/>
    </location>
</feature>
<evidence type="ECO:0000256" key="6">
    <source>
        <dbReference type="SAM" id="Coils"/>
    </source>
</evidence>
<comment type="function">
    <text evidence="5">Responsible for the release of ribosomes from messenger RNA at the termination of protein biosynthesis. May increase the efficiency of translation by recycling ribosomes from one round of translation to another.</text>
</comment>
<evidence type="ECO:0000256" key="3">
    <source>
        <dbReference type="ARBA" id="ARBA00022490"/>
    </source>
</evidence>
<dbReference type="EMBL" id="FWWT01000022">
    <property type="protein sequence ID" value="SMB93998.1"/>
    <property type="molecule type" value="Genomic_DNA"/>
</dbReference>
<accession>A0A1W1VKZ6</accession>
<dbReference type="SUPFAM" id="SSF55194">
    <property type="entry name" value="Ribosome recycling factor, RRF"/>
    <property type="match status" value="1"/>
</dbReference>
<dbReference type="STRING" id="656914.SAMN00017405_0130"/>
<organism evidence="8 9">
    <name type="scientific">Desulfonispora thiosulfatigenes DSM 11270</name>
    <dbReference type="NCBI Taxonomy" id="656914"/>
    <lineage>
        <taxon>Bacteria</taxon>
        <taxon>Bacillati</taxon>
        <taxon>Bacillota</taxon>
        <taxon>Clostridia</taxon>
        <taxon>Eubacteriales</taxon>
        <taxon>Peptococcaceae</taxon>
        <taxon>Desulfonispora</taxon>
    </lineage>
</organism>
<comment type="similarity">
    <text evidence="2 5">Belongs to the RRF family.</text>
</comment>
<evidence type="ECO:0000256" key="4">
    <source>
        <dbReference type="ARBA" id="ARBA00022917"/>
    </source>
</evidence>
<dbReference type="NCBIfam" id="TIGR00496">
    <property type="entry name" value="frr"/>
    <property type="match status" value="1"/>
</dbReference>